<comment type="caution">
    <text evidence="1">The sequence shown here is derived from an EMBL/GenBank/DDBJ whole genome shotgun (WGS) entry which is preliminary data.</text>
</comment>
<name>A0A8S1SKN4_PAROT</name>
<gene>
    <name evidence="1" type="ORF">POCTA_138.1.T0110122</name>
</gene>
<dbReference type="EMBL" id="CAJJDP010000010">
    <property type="protein sequence ID" value="CAD8139889.1"/>
    <property type="molecule type" value="Genomic_DNA"/>
</dbReference>
<dbReference type="Proteomes" id="UP000683925">
    <property type="component" value="Unassembled WGS sequence"/>
</dbReference>
<reference evidence="1" key="1">
    <citation type="submission" date="2021-01" db="EMBL/GenBank/DDBJ databases">
        <authorList>
            <consortium name="Genoscope - CEA"/>
            <person name="William W."/>
        </authorList>
    </citation>
    <scope>NUCLEOTIDE SEQUENCE</scope>
</reference>
<dbReference type="AlphaFoldDB" id="A0A8S1SKN4"/>
<sequence length="125" mass="14661">MIQKEINSSCQLKTIIVRSKLVLRCRSLGFLQNTNSICHAAIISFLSYSLIEQQIFNKTLRNFSIRELLRRDQSILRTKRLSLQRNPSRRKCNQIQLLPNTLIQNQESSNSISYIQKVIILWKLT</sequence>
<protein>
    <submittedName>
        <fullName evidence="1">Uncharacterized protein</fullName>
    </submittedName>
</protein>
<organism evidence="1 2">
    <name type="scientific">Paramecium octaurelia</name>
    <dbReference type="NCBI Taxonomy" id="43137"/>
    <lineage>
        <taxon>Eukaryota</taxon>
        <taxon>Sar</taxon>
        <taxon>Alveolata</taxon>
        <taxon>Ciliophora</taxon>
        <taxon>Intramacronucleata</taxon>
        <taxon>Oligohymenophorea</taxon>
        <taxon>Peniculida</taxon>
        <taxon>Parameciidae</taxon>
        <taxon>Paramecium</taxon>
    </lineage>
</organism>
<proteinExistence type="predicted"/>
<keyword evidence="2" id="KW-1185">Reference proteome</keyword>
<evidence type="ECO:0000313" key="1">
    <source>
        <dbReference type="EMBL" id="CAD8139889.1"/>
    </source>
</evidence>
<accession>A0A8S1SKN4</accession>
<evidence type="ECO:0000313" key="2">
    <source>
        <dbReference type="Proteomes" id="UP000683925"/>
    </source>
</evidence>